<dbReference type="EnsemblMetazoa" id="ACUA026388-RA">
    <property type="protein sequence ID" value="ACUA026388-PA"/>
    <property type="gene ID" value="ACUA026388"/>
</dbReference>
<protein>
    <submittedName>
        <fullName evidence="2">Uncharacterized protein</fullName>
    </submittedName>
</protein>
<reference evidence="3" key="1">
    <citation type="submission" date="2013-09" db="EMBL/GenBank/DDBJ databases">
        <title>The Genome Sequence of Anopheles culicifacies species A.</title>
        <authorList>
            <consortium name="The Broad Institute Genomics Platform"/>
            <person name="Neafsey D.E."/>
            <person name="Besansky N."/>
            <person name="Howell P."/>
            <person name="Walton C."/>
            <person name="Young S.K."/>
            <person name="Zeng Q."/>
            <person name="Gargeya S."/>
            <person name="Fitzgerald M."/>
            <person name="Haas B."/>
            <person name="Abouelleil A."/>
            <person name="Allen A.W."/>
            <person name="Alvarado L."/>
            <person name="Arachchi H.M."/>
            <person name="Berlin A.M."/>
            <person name="Chapman S.B."/>
            <person name="Gainer-Dewar J."/>
            <person name="Goldberg J."/>
            <person name="Griggs A."/>
            <person name="Gujja S."/>
            <person name="Hansen M."/>
            <person name="Howarth C."/>
            <person name="Imamovic A."/>
            <person name="Ireland A."/>
            <person name="Larimer J."/>
            <person name="McCowan C."/>
            <person name="Murphy C."/>
            <person name="Pearson M."/>
            <person name="Poon T.W."/>
            <person name="Priest M."/>
            <person name="Roberts A."/>
            <person name="Saif S."/>
            <person name="Shea T."/>
            <person name="Sisk P."/>
            <person name="Sykes S."/>
            <person name="Wortman J."/>
            <person name="Nusbaum C."/>
            <person name="Birren B."/>
        </authorList>
    </citation>
    <scope>NUCLEOTIDE SEQUENCE [LARGE SCALE GENOMIC DNA]</scope>
    <source>
        <strain evidence="3">A-37</strain>
    </source>
</reference>
<dbReference type="AlphaFoldDB" id="A0A182MU95"/>
<organism evidence="2 3">
    <name type="scientific">Anopheles culicifacies</name>
    <dbReference type="NCBI Taxonomy" id="139723"/>
    <lineage>
        <taxon>Eukaryota</taxon>
        <taxon>Metazoa</taxon>
        <taxon>Ecdysozoa</taxon>
        <taxon>Arthropoda</taxon>
        <taxon>Hexapoda</taxon>
        <taxon>Insecta</taxon>
        <taxon>Pterygota</taxon>
        <taxon>Neoptera</taxon>
        <taxon>Endopterygota</taxon>
        <taxon>Diptera</taxon>
        <taxon>Nematocera</taxon>
        <taxon>Culicoidea</taxon>
        <taxon>Culicidae</taxon>
        <taxon>Anophelinae</taxon>
        <taxon>Anopheles</taxon>
        <taxon>culicifacies species complex</taxon>
    </lineage>
</organism>
<sequence>MKTKHKRNTCQELVVRRAQIQIVSKFGHMRYSSSTTVKAMQRTKDTTTPADLHHRLTAWGKEYQRFEVSDRVNDTLRVHIRHHLMDQTHGKFSQGQHTNHELANKRHI</sequence>
<feature type="compositionally biased region" description="Basic and acidic residues" evidence="1">
    <location>
        <begin position="98"/>
        <end position="108"/>
    </location>
</feature>
<evidence type="ECO:0000313" key="2">
    <source>
        <dbReference type="EnsemblMetazoa" id="ACUA026388-PA"/>
    </source>
</evidence>
<dbReference type="VEuPathDB" id="VectorBase:ACUA026388"/>
<evidence type="ECO:0000313" key="3">
    <source>
        <dbReference type="Proteomes" id="UP000075883"/>
    </source>
</evidence>
<accession>A0A182MU95</accession>
<name>A0A182MU95_9DIPT</name>
<dbReference type="EMBL" id="AXCM01002109">
    <property type="status" value="NOT_ANNOTATED_CDS"/>
    <property type="molecule type" value="Genomic_DNA"/>
</dbReference>
<evidence type="ECO:0000256" key="1">
    <source>
        <dbReference type="SAM" id="MobiDB-lite"/>
    </source>
</evidence>
<keyword evidence="3" id="KW-1185">Reference proteome</keyword>
<proteinExistence type="predicted"/>
<reference evidence="2" key="2">
    <citation type="submission" date="2020-05" db="UniProtKB">
        <authorList>
            <consortium name="EnsemblMetazoa"/>
        </authorList>
    </citation>
    <scope>IDENTIFICATION</scope>
    <source>
        <strain evidence="2">A-37</strain>
    </source>
</reference>
<dbReference type="Proteomes" id="UP000075883">
    <property type="component" value="Unassembled WGS sequence"/>
</dbReference>
<feature type="region of interest" description="Disordered" evidence="1">
    <location>
        <begin position="88"/>
        <end position="108"/>
    </location>
</feature>